<accession>A0ACC3ZLH3</accession>
<evidence type="ECO:0000313" key="2">
    <source>
        <dbReference type="Proteomes" id="UP000805649"/>
    </source>
</evidence>
<gene>
    <name evidence="1" type="ORF">CTRU02_202645</name>
</gene>
<organism evidence="1 2">
    <name type="scientific">Colletotrichum truncatum</name>
    <name type="common">Anthracnose fungus</name>
    <name type="synonym">Colletotrichum capsici</name>
    <dbReference type="NCBI Taxonomy" id="5467"/>
    <lineage>
        <taxon>Eukaryota</taxon>
        <taxon>Fungi</taxon>
        <taxon>Dikarya</taxon>
        <taxon>Ascomycota</taxon>
        <taxon>Pezizomycotina</taxon>
        <taxon>Sordariomycetes</taxon>
        <taxon>Hypocreomycetidae</taxon>
        <taxon>Glomerellales</taxon>
        <taxon>Glomerellaceae</taxon>
        <taxon>Colletotrichum</taxon>
        <taxon>Colletotrichum truncatum species complex</taxon>
    </lineage>
</organism>
<sequence length="515" mass="57900">MDEEEECEEYMRIVEANEKEGTASYEEKQVAAHCVEQNKFRFGLNSALRDVLMSMRFINRSGLPATAFEICAVAYETGFEGFKALLYQDRDLEYSATSDLDNMNTAHSAFNILNQTVMHLNNKSREQRETPDSLNTTLQWTYCGSENNRCDPINIDLAGPSQCLRLNSMDEVITVMVPLAMTCPAFLANFTGFRHVVALTGFILDDVQPLEEGQFGAFFRMYTSQFDKMERPDVLHLSEALRCGLFSRSKLVRSSDSPPKAQQDAMHQLNELNKLTKYMDEWVVDETCVTVPCPGYVWGVISIAVLIAGGGLGIGFSVGERINGVDPSNIATYLWVVAAFIVLIGKSMKVKEWAWNDFLRRRVRCCSVSELQSITRIDGQLIIAKLLHDERRGSVLNIRGPYNSVFLRRSTEGFSIDKPISSSTLLLSGLTMLKVVTAKGHALVCLDFRRGTDLRVIGHTPEPQKEHLICEQIDRLQSGASADSQAHTKHAFSRSRGLKWKRVQGIYKLMDAKFV</sequence>
<keyword evidence="2" id="KW-1185">Reference proteome</keyword>
<proteinExistence type="predicted"/>
<dbReference type="EMBL" id="VUJX02000001">
    <property type="protein sequence ID" value="KAL0944758.1"/>
    <property type="molecule type" value="Genomic_DNA"/>
</dbReference>
<evidence type="ECO:0000313" key="1">
    <source>
        <dbReference type="EMBL" id="KAL0944758.1"/>
    </source>
</evidence>
<dbReference type="Proteomes" id="UP000805649">
    <property type="component" value="Unassembled WGS sequence"/>
</dbReference>
<reference evidence="1 2" key="1">
    <citation type="journal article" date="2020" name="Phytopathology">
        <title>Genome Sequence Resources of Colletotrichum truncatum, C. plurivorum, C. musicola, and C. sojae: Four Species Pathogenic to Soybean (Glycine max).</title>
        <authorList>
            <person name="Rogerio F."/>
            <person name="Boufleur T.R."/>
            <person name="Ciampi-Guillardi M."/>
            <person name="Sukno S.A."/>
            <person name="Thon M.R."/>
            <person name="Massola Junior N.S."/>
            <person name="Baroncelli R."/>
        </authorList>
    </citation>
    <scope>NUCLEOTIDE SEQUENCE [LARGE SCALE GENOMIC DNA]</scope>
    <source>
        <strain evidence="1 2">CMES1059</strain>
    </source>
</reference>
<comment type="caution">
    <text evidence="1">The sequence shown here is derived from an EMBL/GenBank/DDBJ whole genome shotgun (WGS) entry which is preliminary data.</text>
</comment>
<protein>
    <submittedName>
        <fullName evidence="1">Uncharacterized protein</fullName>
    </submittedName>
</protein>
<name>A0ACC3ZLH3_COLTU</name>